<evidence type="ECO:0000256" key="2">
    <source>
        <dbReference type="ARBA" id="ARBA00008164"/>
    </source>
</evidence>
<dbReference type="RefSeq" id="WP_146504518.1">
    <property type="nucleotide sequence ID" value="NZ_SJPG01000001.1"/>
</dbReference>
<keyword evidence="5" id="KW-0378">Hydrolase</keyword>
<comment type="similarity">
    <text evidence="2">Belongs to the band 7/mec-2 family.</text>
</comment>
<reference evidence="5 6" key="1">
    <citation type="submission" date="2019-02" db="EMBL/GenBank/DDBJ databases">
        <title>Deep-cultivation of Planctomycetes and their phenomic and genomic characterization uncovers novel biology.</title>
        <authorList>
            <person name="Wiegand S."/>
            <person name="Jogler M."/>
            <person name="Boedeker C."/>
            <person name="Pinto D."/>
            <person name="Vollmers J."/>
            <person name="Rivas-Marin E."/>
            <person name="Kohn T."/>
            <person name="Peeters S.H."/>
            <person name="Heuer A."/>
            <person name="Rast P."/>
            <person name="Oberbeckmann S."/>
            <person name="Bunk B."/>
            <person name="Jeske O."/>
            <person name="Meyerdierks A."/>
            <person name="Storesund J.E."/>
            <person name="Kallscheuer N."/>
            <person name="Luecker S."/>
            <person name="Lage O.M."/>
            <person name="Pohl T."/>
            <person name="Merkel B.J."/>
            <person name="Hornburger P."/>
            <person name="Mueller R.-W."/>
            <person name="Bruemmer F."/>
            <person name="Labrenz M."/>
            <person name="Spormann A.M."/>
            <person name="Op Den Camp H."/>
            <person name="Overmann J."/>
            <person name="Amann R."/>
            <person name="Jetten M.S.M."/>
            <person name="Mascher T."/>
            <person name="Medema M.H."/>
            <person name="Devos D.P."/>
            <person name="Kaster A.-K."/>
            <person name="Ovreas L."/>
            <person name="Rohde M."/>
            <person name="Galperin M.Y."/>
            <person name="Jogler C."/>
        </authorList>
    </citation>
    <scope>NUCLEOTIDE SEQUENCE [LARGE SCALE GENOMIC DNA]</scope>
    <source>
        <strain evidence="5 6">Pan54</strain>
    </source>
</reference>
<dbReference type="PANTHER" id="PTHR10264:SF19">
    <property type="entry name" value="AT06885P-RELATED"/>
    <property type="match status" value="1"/>
</dbReference>
<dbReference type="OrthoDB" id="9809197at2"/>
<dbReference type="SUPFAM" id="SSF117892">
    <property type="entry name" value="Band 7/SPFH domain"/>
    <property type="match status" value="1"/>
</dbReference>
<evidence type="ECO:0000313" key="6">
    <source>
        <dbReference type="Proteomes" id="UP000316095"/>
    </source>
</evidence>
<dbReference type="GO" id="GO:0006508">
    <property type="term" value="P:proteolysis"/>
    <property type="evidence" value="ECO:0007669"/>
    <property type="project" value="UniProtKB-KW"/>
</dbReference>
<sequence>MSASNVITVLGLYVIKQDEIGVRLTLGQFSGMVTPGLGFAIPFVQQIMKTKRSLQTIDLPEQQIVLNGNISVKISGNLNFRVADPEKALLEVSNYRYTMQQMALTTIADVLGTKTIEDVRNEKMKIAAEVETIIARNAADWGLRDVDIRLTDAQLDASLQRAMMRETEAQKEANSIKIKAESDRYVAQIFGDAADILGRSPGAMTLRVLQTLSDVSNDKTTVVIPVPIDMLTRHQPNQQSSSSADSSLSTSEEREASPSTNYPVAELRLSGSRTITHCPNCKAKYNVTDILGSDQYDIDPQTPGQQIRCKKCEVTFTLPVED</sequence>
<evidence type="ECO:0000256" key="1">
    <source>
        <dbReference type="ARBA" id="ARBA00004167"/>
    </source>
</evidence>
<name>A0A5C5XHV6_9PLAN</name>
<dbReference type="SMART" id="SM00244">
    <property type="entry name" value="PHB"/>
    <property type="match status" value="1"/>
</dbReference>
<dbReference type="PANTHER" id="PTHR10264">
    <property type="entry name" value="BAND 7 PROTEIN-RELATED"/>
    <property type="match status" value="1"/>
</dbReference>
<comment type="caution">
    <text evidence="5">The sequence shown here is derived from an EMBL/GenBank/DDBJ whole genome shotgun (WGS) entry which is preliminary data.</text>
</comment>
<proteinExistence type="inferred from homology"/>
<feature type="compositionally biased region" description="Low complexity" evidence="3">
    <location>
        <begin position="240"/>
        <end position="250"/>
    </location>
</feature>
<dbReference type="GO" id="GO:0005886">
    <property type="term" value="C:plasma membrane"/>
    <property type="evidence" value="ECO:0007669"/>
    <property type="project" value="InterPro"/>
</dbReference>
<dbReference type="InterPro" id="IPR001972">
    <property type="entry name" value="Stomatin_HflK_fam"/>
</dbReference>
<dbReference type="InterPro" id="IPR043202">
    <property type="entry name" value="Band-7_stomatin-like"/>
</dbReference>
<dbReference type="Pfam" id="PF01145">
    <property type="entry name" value="Band_7"/>
    <property type="match status" value="1"/>
</dbReference>
<dbReference type="Gene3D" id="3.30.479.30">
    <property type="entry name" value="Band 7 domain"/>
    <property type="match status" value="1"/>
</dbReference>
<dbReference type="Gene3D" id="6.10.250.2090">
    <property type="match status" value="1"/>
</dbReference>
<dbReference type="InterPro" id="IPR036013">
    <property type="entry name" value="Band_7/SPFH_dom_sf"/>
</dbReference>
<evidence type="ECO:0000259" key="4">
    <source>
        <dbReference type="SMART" id="SM00244"/>
    </source>
</evidence>
<feature type="region of interest" description="Disordered" evidence="3">
    <location>
        <begin position="230"/>
        <end position="264"/>
    </location>
</feature>
<dbReference type="GO" id="GO:0008233">
    <property type="term" value="F:peptidase activity"/>
    <property type="evidence" value="ECO:0007669"/>
    <property type="project" value="UniProtKB-KW"/>
</dbReference>
<comment type="subcellular location">
    <subcellularLocation>
        <location evidence="1">Membrane</location>
        <topology evidence="1">Single-pass membrane protein</topology>
    </subcellularLocation>
</comment>
<dbReference type="Proteomes" id="UP000316095">
    <property type="component" value="Unassembled WGS sequence"/>
</dbReference>
<protein>
    <submittedName>
        <fullName evidence="5">Modulator of FtsH protease HflK</fullName>
    </submittedName>
</protein>
<keyword evidence="5" id="KW-0645">Protease</keyword>
<feature type="domain" description="Band 7" evidence="4">
    <location>
        <begin position="10"/>
        <end position="167"/>
    </location>
</feature>
<dbReference type="PRINTS" id="PR00721">
    <property type="entry name" value="STOMATIN"/>
</dbReference>
<dbReference type="AlphaFoldDB" id="A0A5C5XHV6"/>
<dbReference type="InterPro" id="IPR001107">
    <property type="entry name" value="Band_7"/>
</dbReference>
<evidence type="ECO:0000313" key="5">
    <source>
        <dbReference type="EMBL" id="TWT62687.1"/>
    </source>
</evidence>
<dbReference type="EMBL" id="SJPG01000001">
    <property type="protein sequence ID" value="TWT62687.1"/>
    <property type="molecule type" value="Genomic_DNA"/>
</dbReference>
<organism evidence="5 6">
    <name type="scientific">Rubinisphaera italica</name>
    <dbReference type="NCBI Taxonomy" id="2527969"/>
    <lineage>
        <taxon>Bacteria</taxon>
        <taxon>Pseudomonadati</taxon>
        <taxon>Planctomycetota</taxon>
        <taxon>Planctomycetia</taxon>
        <taxon>Planctomycetales</taxon>
        <taxon>Planctomycetaceae</taxon>
        <taxon>Rubinisphaera</taxon>
    </lineage>
</organism>
<evidence type="ECO:0000256" key="3">
    <source>
        <dbReference type="SAM" id="MobiDB-lite"/>
    </source>
</evidence>
<keyword evidence="6" id="KW-1185">Reference proteome</keyword>
<accession>A0A5C5XHV6</accession>
<gene>
    <name evidence="5" type="primary">hflK</name>
    <name evidence="5" type="ORF">Pan54_34320</name>
</gene>